<comment type="similarity">
    <text evidence="1">Belongs to the LEA type 2 family.</text>
</comment>
<name>A0A9D5C062_9LILI</name>
<dbReference type="InterPro" id="IPR045043">
    <property type="entry name" value="Lea14-like"/>
</dbReference>
<feature type="domain" description="Water stress and hypersensitive response" evidence="2">
    <location>
        <begin position="172"/>
        <end position="288"/>
    </location>
</feature>
<dbReference type="PANTHER" id="PTHR31459">
    <property type="match status" value="1"/>
</dbReference>
<dbReference type="Proteomes" id="UP001085076">
    <property type="component" value="Miscellaneous, Linkage group lg09"/>
</dbReference>
<dbReference type="OrthoDB" id="1883584at2759"/>
<evidence type="ECO:0000313" key="4">
    <source>
        <dbReference type="Proteomes" id="UP001085076"/>
    </source>
</evidence>
<accession>A0A9D5C062</accession>
<dbReference type="FunFam" id="2.60.40.1820:FF:000003">
    <property type="entry name" value="Desiccation protectant protein Lea14 isogeny"/>
    <property type="match status" value="1"/>
</dbReference>
<dbReference type="GO" id="GO:0005829">
    <property type="term" value="C:cytosol"/>
    <property type="evidence" value="ECO:0007669"/>
    <property type="project" value="TreeGrafter"/>
</dbReference>
<dbReference type="Gene3D" id="2.60.40.1820">
    <property type="match status" value="2"/>
</dbReference>
<comment type="caution">
    <text evidence="3">The sequence shown here is derived from an EMBL/GenBank/DDBJ whole genome shotgun (WGS) entry which is preliminary data.</text>
</comment>
<dbReference type="InterPro" id="IPR004864">
    <property type="entry name" value="LEA_2"/>
</dbReference>
<dbReference type="SMART" id="SM00769">
    <property type="entry name" value="WHy"/>
    <property type="match status" value="2"/>
</dbReference>
<gene>
    <name evidence="3" type="ORF">J5N97_029047</name>
</gene>
<sequence>MAPNKEQQADTDQDNHNGKFLHRVKHFIHDIGEKLEEAVGFGKPTATVSTIHITSINLKQAELQVDILVTNQNPIPIPLVDINYLIETRGRKLASGLIPDAGTIHARGSETIKVPLTLIYEDIKSTYNDIEPGSVMPYRVMVELIVDVPVIGKVMVPVEKAGEVPVPYRPEVSLEKVKFQKFSLEETRSVLHLRLENKNEFELGVRELEYEVWLGEVRIGGARMEKAAEIGKKGSGVVELPMSFRPKDLGSAVWEMMRGRGTGYSIKGCVDVDSPFGAMKLPFSREGGRTKLQKEGDKDEVCVNLC</sequence>
<dbReference type="SUPFAM" id="SSF117070">
    <property type="entry name" value="LEA14-like"/>
    <property type="match status" value="2"/>
</dbReference>
<feature type="domain" description="Water stress and hypersensitive response" evidence="2">
    <location>
        <begin position="46"/>
        <end position="163"/>
    </location>
</feature>
<dbReference type="AlphaFoldDB" id="A0A9D5C062"/>
<dbReference type="GO" id="GO:0009269">
    <property type="term" value="P:response to desiccation"/>
    <property type="evidence" value="ECO:0007669"/>
    <property type="project" value="InterPro"/>
</dbReference>
<keyword evidence="4" id="KW-1185">Reference proteome</keyword>
<evidence type="ECO:0000259" key="2">
    <source>
        <dbReference type="SMART" id="SM00769"/>
    </source>
</evidence>
<evidence type="ECO:0000256" key="1">
    <source>
        <dbReference type="ARBA" id="ARBA00005960"/>
    </source>
</evidence>
<reference evidence="3" key="1">
    <citation type="submission" date="2021-03" db="EMBL/GenBank/DDBJ databases">
        <authorList>
            <person name="Li Z."/>
            <person name="Yang C."/>
        </authorList>
    </citation>
    <scope>NUCLEOTIDE SEQUENCE</scope>
    <source>
        <strain evidence="3">Dzin_1.0</strain>
        <tissue evidence="3">Leaf</tissue>
    </source>
</reference>
<dbReference type="EMBL" id="JAGGNH010000009">
    <property type="protein sequence ID" value="KAJ0963925.1"/>
    <property type="molecule type" value="Genomic_DNA"/>
</dbReference>
<dbReference type="Pfam" id="PF03168">
    <property type="entry name" value="LEA_2"/>
    <property type="match status" value="2"/>
</dbReference>
<dbReference type="PANTHER" id="PTHR31459:SF25">
    <property type="entry name" value="WATER STRESS AND HYPERSENSITIVE RESPONSE DOMAIN-CONTAINING PROTEIN"/>
    <property type="match status" value="1"/>
</dbReference>
<protein>
    <recommendedName>
        <fullName evidence="2">Water stress and hypersensitive response domain-containing protein</fullName>
    </recommendedName>
</protein>
<proteinExistence type="inferred from homology"/>
<reference evidence="3" key="2">
    <citation type="journal article" date="2022" name="Hortic Res">
        <title>The genome of Dioscorea zingiberensis sheds light on the biosynthesis, origin and evolution of the medicinally important diosgenin saponins.</title>
        <authorList>
            <person name="Li Y."/>
            <person name="Tan C."/>
            <person name="Li Z."/>
            <person name="Guo J."/>
            <person name="Li S."/>
            <person name="Chen X."/>
            <person name="Wang C."/>
            <person name="Dai X."/>
            <person name="Yang H."/>
            <person name="Song W."/>
            <person name="Hou L."/>
            <person name="Xu J."/>
            <person name="Tong Z."/>
            <person name="Xu A."/>
            <person name="Yuan X."/>
            <person name="Wang W."/>
            <person name="Yang Q."/>
            <person name="Chen L."/>
            <person name="Sun Z."/>
            <person name="Wang K."/>
            <person name="Pan B."/>
            <person name="Chen J."/>
            <person name="Bao Y."/>
            <person name="Liu F."/>
            <person name="Qi X."/>
            <person name="Gang D.R."/>
            <person name="Wen J."/>
            <person name="Li J."/>
        </authorList>
    </citation>
    <scope>NUCLEOTIDE SEQUENCE</scope>
    <source>
        <strain evidence="3">Dzin_1.0</strain>
    </source>
</reference>
<organism evidence="3 4">
    <name type="scientific">Dioscorea zingiberensis</name>
    <dbReference type="NCBI Taxonomy" id="325984"/>
    <lineage>
        <taxon>Eukaryota</taxon>
        <taxon>Viridiplantae</taxon>
        <taxon>Streptophyta</taxon>
        <taxon>Embryophyta</taxon>
        <taxon>Tracheophyta</taxon>
        <taxon>Spermatophyta</taxon>
        <taxon>Magnoliopsida</taxon>
        <taxon>Liliopsida</taxon>
        <taxon>Dioscoreales</taxon>
        <taxon>Dioscoreaceae</taxon>
        <taxon>Dioscorea</taxon>
    </lineage>
</organism>
<evidence type="ECO:0000313" key="3">
    <source>
        <dbReference type="EMBL" id="KAJ0963925.1"/>
    </source>
</evidence>
<dbReference type="InterPro" id="IPR013990">
    <property type="entry name" value="WHy-dom"/>
</dbReference>